<dbReference type="PANTHER" id="PTHR13096:SF8">
    <property type="entry name" value="RIBOSOMAL OXYGENASE 1"/>
    <property type="match status" value="1"/>
</dbReference>
<organism evidence="7 8">
    <name type="scientific">Legionella busanensis</name>
    <dbReference type="NCBI Taxonomy" id="190655"/>
    <lineage>
        <taxon>Bacteria</taxon>
        <taxon>Pseudomonadati</taxon>
        <taxon>Pseudomonadota</taxon>
        <taxon>Gammaproteobacteria</taxon>
        <taxon>Legionellales</taxon>
        <taxon>Legionellaceae</taxon>
        <taxon>Legionella</taxon>
    </lineage>
</organism>
<evidence type="ECO:0000256" key="5">
    <source>
        <dbReference type="ARBA" id="ARBA00023004"/>
    </source>
</evidence>
<keyword evidence="5" id="KW-0408">Iron</keyword>
<comment type="cofactor">
    <cofactor evidence="1">
        <name>Fe(2+)</name>
        <dbReference type="ChEBI" id="CHEBI:29033"/>
    </cofactor>
</comment>
<dbReference type="OrthoDB" id="9764016at2"/>
<dbReference type="InterPro" id="IPR003347">
    <property type="entry name" value="JmjC_dom"/>
</dbReference>
<dbReference type="RefSeq" id="WP_115330470.1">
    <property type="nucleotide sequence ID" value="NZ_CAAAHP010000007.1"/>
</dbReference>
<name>A0A378JI14_9GAMM</name>
<evidence type="ECO:0000256" key="4">
    <source>
        <dbReference type="ARBA" id="ARBA00023002"/>
    </source>
</evidence>
<dbReference type="Gene3D" id="2.60.120.650">
    <property type="entry name" value="Cupin"/>
    <property type="match status" value="1"/>
</dbReference>
<dbReference type="Proteomes" id="UP000254794">
    <property type="component" value="Unassembled WGS sequence"/>
</dbReference>
<dbReference type="Pfam" id="PF20514">
    <property type="entry name" value="WHD_ROXA"/>
    <property type="match status" value="1"/>
</dbReference>
<dbReference type="AlphaFoldDB" id="A0A378JI14"/>
<keyword evidence="8" id="KW-1185">Reference proteome</keyword>
<dbReference type="InterPro" id="IPR046799">
    <property type="entry name" value="ROXA-like_wH"/>
</dbReference>
<feature type="domain" description="JmjC" evidence="6">
    <location>
        <begin position="97"/>
        <end position="226"/>
    </location>
</feature>
<dbReference type="GO" id="GO:0046872">
    <property type="term" value="F:metal ion binding"/>
    <property type="evidence" value="ECO:0007669"/>
    <property type="project" value="UniProtKB-KW"/>
</dbReference>
<keyword evidence="4" id="KW-0560">Oxidoreductase</keyword>
<evidence type="ECO:0000313" key="8">
    <source>
        <dbReference type="Proteomes" id="UP000254794"/>
    </source>
</evidence>
<dbReference type="Pfam" id="PF08007">
    <property type="entry name" value="JmjC_2"/>
    <property type="match status" value="1"/>
</dbReference>
<dbReference type="GO" id="GO:0016706">
    <property type="term" value="F:2-oxoglutarate-dependent dioxygenase activity"/>
    <property type="evidence" value="ECO:0007669"/>
    <property type="project" value="TreeGrafter"/>
</dbReference>
<evidence type="ECO:0000256" key="1">
    <source>
        <dbReference type="ARBA" id="ARBA00001954"/>
    </source>
</evidence>
<gene>
    <name evidence="7" type="ORF">NCTC13316_00872</name>
</gene>
<evidence type="ECO:0000256" key="3">
    <source>
        <dbReference type="ARBA" id="ARBA00022964"/>
    </source>
</evidence>
<dbReference type="SUPFAM" id="SSF51197">
    <property type="entry name" value="Clavaminate synthase-like"/>
    <property type="match status" value="1"/>
</dbReference>
<dbReference type="EMBL" id="UGOD01000001">
    <property type="protein sequence ID" value="STX50784.1"/>
    <property type="molecule type" value="Genomic_DNA"/>
</dbReference>
<dbReference type="Gene3D" id="3.40.366.30">
    <property type="entry name" value="50S ribosomal protein L16 arginine hydroxylase, Chain A, Domain 2"/>
    <property type="match status" value="1"/>
</dbReference>
<dbReference type="InterPro" id="IPR039994">
    <property type="entry name" value="NO66-like"/>
</dbReference>
<protein>
    <submittedName>
        <fullName evidence="7">Cupin</fullName>
    </submittedName>
</protein>
<evidence type="ECO:0000259" key="6">
    <source>
        <dbReference type="PROSITE" id="PS51184"/>
    </source>
</evidence>
<dbReference type="PROSITE" id="PS51184">
    <property type="entry name" value="JMJC"/>
    <property type="match status" value="1"/>
</dbReference>
<dbReference type="SMART" id="SM00558">
    <property type="entry name" value="JmjC"/>
    <property type="match status" value="1"/>
</dbReference>
<reference evidence="7 8" key="1">
    <citation type="submission" date="2018-06" db="EMBL/GenBank/DDBJ databases">
        <authorList>
            <consortium name="Pathogen Informatics"/>
            <person name="Doyle S."/>
        </authorList>
    </citation>
    <scope>NUCLEOTIDE SEQUENCE [LARGE SCALE GENOMIC DNA]</scope>
    <source>
        <strain evidence="7 8">NCTC13316</strain>
    </source>
</reference>
<proteinExistence type="predicted"/>
<dbReference type="PANTHER" id="PTHR13096">
    <property type="entry name" value="MINA53 MYC INDUCED NUCLEAR ANTIGEN"/>
    <property type="match status" value="1"/>
</dbReference>
<evidence type="ECO:0000313" key="7">
    <source>
        <dbReference type="EMBL" id="STX50784.1"/>
    </source>
</evidence>
<sequence>MINFKTLAVSDFLRSYWQKKPLVLENALPNFNQPLSADELAGLAMDDEIESRLVRETPKKPPYWLLKRGPFTEHDFTRLPKSHWTLLVQGVDRFIPEVAALLDNFNFLPQWRVDDVMISYAVEHGSVGPHYDNYDVFLYQAQGSRKWLLTTQNCHAENYIADLELRIMKQFNIEQEIILHEGDMLYLPPHIGHYGIALSNDCMTYSFGYRSYTSSEMWDNLSEYLLEHKKNDLLYNDPSWSNLKAPGEIPKQAFQQAQKLLKTVLTDDVLLGQWFGRFITMLDSHAESLLPLINKKRTLNQFLNKLKKAKQITRNPLCRFAYINDENSGLPILYINGEYWETTSITPDLIRRIANHRCLTLKELAPFVDKNENQKFLYKLWQLQWIEFTTV</sequence>
<evidence type="ECO:0000256" key="2">
    <source>
        <dbReference type="ARBA" id="ARBA00022723"/>
    </source>
</evidence>
<keyword evidence="3" id="KW-0223">Dioxygenase</keyword>
<accession>A0A378JI14</accession>
<keyword evidence="2" id="KW-0479">Metal-binding</keyword>